<accession>A0A7W2FF23</accession>
<gene>
    <name evidence="1" type="ORF">H3H39_26180</name>
</gene>
<sequence length="102" mass="11270">MIDISSLPQDPELRQLYLEVDLGEAMRAFMRTTVGQYLLRRSEEMRTDALADLVDVSPIDAEAIRALQPVIKQADTLQVWISEATEGGRNAASQPENGEVPG</sequence>
<name>A0A7W2FF23_9BURK</name>
<evidence type="ECO:0000313" key="2">
    <source>
        <dbReference type="Proteomes" id="UP000573499"/>
    </source>
</evidence>
<keyword evidence="2" id="KW-1185">Reference proteome</keyword>
<protein>
    <submittedName>
        <fullName evidence="1">Uncharacterized protein</fullName>
    </submittedName>
</protein>
<dbReference type="Proteomes" id="UP000573499">
    <property type="component" value="Unassembled WGS sequence"/>
</dbReference>
<dbReference type="RefSeq" id="WP_182157335.1">
    <property type="nucleotide sequence ID" value="NZ_JACEZU010000019.1"/>
</dbReference>
<dbReference type="EMBL" id="JACEZU010000019">
    <property type="protein sequence ID" value="MBA5690530.1"/>
    <property type="molecule type" value="Genomic_DNA"/>
</dbReference>
<proteinExistence type="predicted"/>
<organism evidence="1 2">
    <name type="scientific">Rugamonas apoptosis</name>
    <dbReference type="NCBI Taxonomy" id="2758570"/>
    <lineage>
        <taxon>Bacteria</taxon>
        <taxon>Pseudomonadati</taxon>
        <taxon>Pseudomonadota</taxon>
        <taxon>Betaproteobacteria</taxon>
        <taxon>Burkholderiales</taxon>
        <taxon>Oxalobacteraceae</taxon>
        <taxon>Telluria group</taxon>
        <taxon>Rugamonas</taxon>
    </lineage>
</organism>
<reference evidence="1 2" key="1">
    <citation type="submission" date="2020-07" db="EMBL/GenBank/DDBJ databases">
        <title>Novel species isolated from subtropical streams in China.</title>
        <authorList>
            <person name="Lu H."/>
        </authorList>
    </citation>
    <scope>NUCLEOTIDE SEQUENCE [LARGE SCALE GENOMIC DNA]</scope>
    <source>
        <strain evidence="1 2">LX47W</strain>
    </source>
</reference>
<evidence type="ECO:0000313" key="1">
    <source>
        <dbReference type="EMBL" id="MBA5690530.1"/>
    </source>
</evidence>
<dbReference type="AlphaFoldDB" id="A0A7W2FF23"/>
<comment type="caution">
    <text evidence="1">The sequence shown here is derived from an EMBL/GenBank/DDBJ whole genome shotgun (WGS) entry which is preliminary data.</text>
</comment>